<evidence type="ECO:0000256" key="8">
    <source>
        <dbReference type="ARBA" id="ARBA00023002"/>
    </source>
</evidence>
<sequence>MRRERLREEAERFIRACGGELGWSREATESRVRDVREAIASAGRYEHTAEELRHGARMAWRNSNRCIGRLFWETLEVRDARHLDTEEAIFESLLGHIEYATNGGKVRPAITVFPADRSPEERVRLWNYQLIRYAGYETEHGIVGDPDSVAMTNVCRKLGWSGEGTAFDVLPLVVQVGGREPKLFPIPRELVLEVPIAHPELAGFAELGLKWYAVPIVSNMRLDIGGVSYSAAPFNGWYMGTEIAARNFADAGRYDMLPRVASLMGLDTSRESSLWRDRALVELNIAVLHSYKRQGVSIVDHHTAARQFVQFEERERTCGRDVTGEWTWLIPPVSPAATPVFHRHYDNRTVTPNFFYPDEAAPPESRTCPFSAGAAATS</sequence>
<dbReference type="InterPro" id="IPR044944">
    <property type="entry name" value="NOS_dom_3"/>
</dbReference>
<dbReference type="GO" id="GO:0020037">
    <property type="term" value="F:heme binding"/>
    <property type="evidence" value="ECO:0007669"/>
    <property type="project" value="InterPro"/>
</dbReference>
<keyword evidence="9 11" id="KW-0408">Iron</keyword>
<keyword evidence="8 11" id="KW-0560">Oxidoreductase</keyword>
<evidence type="ECO:0000256" key="7">
    <source>
        <dbReference type="ARBA" id="ARBA00022723"/>
    </source>
</evidence>
<evidence type="ECO:0000256" key="9">
    <source>
        <dbReference type="ARBA" id="ARBA00023004"/>
    </source>
</evidence>
<evidence type="ECO:0000256" key="2">
    <source>
        <dbReference type="ARBA" id="ARBA00002642"/>
    </source>
</evidence>
<evidence type="ECO:0000313" key="14">
    <source>
        <dbReference type="EMBL" id="PYI51647.1"/>
    </source>
</evidence>
<evidence type="ECO:0000256" key="10">
    <source>
        <dbReference type="ARBA" id="ARBA00048713"/>
    </source>
</evidence>
<gene>
    <name evidence="14" type="ORF">DLM86_24080</name>
</gene>
<dbReference type="GO" id="GO:0046872">
    <property type="term" value="F:metal ion binding"/>
    <property type="evidence" value="ECO:0007669"/>
    <property type="project" value="UniProtKB-KW"/>
</dbReference>
<evidence type="ECO:0000256" key="12">
    <source>
        <dbReference type="PIRSR" id="PIRSR037219-1"/>
    </source>
</evidence>
<dbReference type="PIRSF" id="PIRSF037219">
    <property type="entry name" value="NOS_oxygenase"/>
    <property type="match status" value="1"/>
</dbReference>
<dbReference type="OrthoDB" id="3398374at2"/>
<dbReference type="InterPro" id="IPR044943">
    <property type="entry name" value="NOS_dom_1"/>
</dbReference>
<dbReference type="Gene3D" id="3.90.440.10">
    <property type="entry name" value="Nitric Oxide Synthase,Heme Domain,Chain A domain 2"/>
    <property type="match status" value="1"/>
</dbReference>
<protein>
    <recommendedName>
        <fullName evidence="5 11">Nitric oxide synthase oxygenase</fullName>
        <ecNumber evidence="4 11">1.14.14.47</ecNumber>
    </recommendedName>
</protein>
<evidence type="ECO:0000259" key="13">
    <source>
        <dbReference type="PROSITE" id="PS60001"/>
    </source>
</evidence>
<evidence type="ECO:0000313" key="15">
    <source>
        <dbReference type="Proteomes" id="UP000247476"/>
    </source>
</evidence>
<evidence type="ECO:0000256" key="1">
    <source>
        <dbReference type="ARBA" id="ARBA00001971"/>
    </source>
</evidence>
<dbReference type="Proteomes" id="UP000247476">
    <property type="component" value="Unassembled WGS sequence"/>
</dbReference>
<dbReference type="PANTHER" id="PTHR43410:SF1">
    <property type="entry name" value="NITRIC OXIDE SYNTHASE"/>
    <property type="match status" value="1"/>
</dbReference>
<comment type="similarity">
    <text evidence="3 11">Belongs to the NOS family. Bacterial NOS oxygenase subfamily.</text>
</comment>
<evidence type="ECO:0000256" key="11">
    <source>
        <dbReference type="PIRNR" id="PIRNR037219"/>
    </source>
</evidence>
<accession>A0A2V5KLG3</accession>
<proteinExistence type="inferred from homology"/>
<dbReference type="Gene3D" id="3.90.340.10">
    <property type="entry name" value="Nitric Oxide Synthase, Chain A, domain 1"/>
    <property type="match status" value="1"/>
</dbReference>
<comment type="subunit">
    <text evidence="11">Homodimer.</text>
</comment>
<dbReference type="InterPro" id="IPR050607">
    <property type="entry name" value="NOS"/>
</dbReference>
<dbReference type="InterPro" id="IPR017142">
    <property type="entry name" value="Nitric_oxide_synthase_Oase-su"/>
</dbReference>
<keyword evidence="7 11" id="KW-0479">Metal-binding</keyword>
<comment type="cofactor">
    <cofactor evidence="1 11 12">
        <name>heme</name>
        <dbReference type="ChEBI" id="CHEBI:30413"/>
    </cofactor>
</comment>
<dbReference type="AlphaFoldDB" id="A0A2V5KLG3"/>
<comment type="miscellaneous">
    <text evidence="11">This protein is similar to the oxygenase domain of eukaryotic nitric oxide synthases but lacks the reductase domain which, in eukaryotes, is responsible for transfer of electrons to the ferric heme during nitric oxide synthesis.</text>
</comment>
<keyword evidence="15" id="KW-1185">Reference proteome</keyword>
<evidence type="ECO:0000256" key="5">
    <source>
        <dbReference type="ARBA" id="ARBA00018859"/>
    </source>
</evidence>
<reference evidence="14 15" key="1">
    <citation type="submission" date="2018-05" db="EMBL/GenBank/DDBJ databases">
        <title>Paenibacillus flagellatus sp. nov., isolated from selenium mineral soil.</title>
        <authorList>
            <person name="Dai X."/>
        </authorList>
    </citation>
    <scope>NUCLEOTIDE SEQUENCE [LARGE SCALE GENOMIC DNA]</scope>
    <source>
        <strain evidence="14 15">DXL2</strain>
    </source>
</reference>
<comment type="catalytic activity">
    <reaction evidence="10">
        <text>3 reduced [flavodoxin] + 2 L-arginine + 4 O2 = 3 oxidized [flavodoxin] + 2 L-citrulline + 2 nitric oxide + 4 H2O + 5 H(+)</text>
        <dbReference type="Rhea" id="RHEA:52324"/>
        <dbReference type="Rhea" id="RHEA-COMP:10622"/>
        <dbReference type="Rhea" id="RHEA-COMP:10623"/>
        <dbReference type="ChEBI" id="CHEBI:15377"/>
        <dbReference type="ChEBI" id="CHEBI:15378"/>
        <dbReference type="ChEBI" id="CHEBI:15379"/>
        <dbReference type="ChEBI" id="CHEBI:16480"/>
        <dbReference type="ChEBI" id="CHEBI:32682"/>
        <dbReference type="ChEBI" id="CHEBI:57618"/>
        <dbReference type="ChEBI" id="CHEBI:57743"/>
        <dbReference type="ChEBI" id="CHEBI:58210"/>
        <dbReference type="EC" id="1.14.14.47"/>
    </reaction>
</comment>
<name>A0A2V5KLG3_9BACL</name>
<evidence type="ECO:0000256" key="4">
    <source>
        <dbReference type="ARBA" id="ARBA00012735"/>
    </source>
</evidence>
<dbReference type="Pfam" id="PF02898">
    <property type="entry name" value="NO_synthase"/>
    <property type="match status" value="1"/>
</dbReference>
<dbReference type="GO" id="GO:0004517">
    <property type="term" value="F:nitric-oxide synthase activity"/>
    <property type="evidence" value="ECO:0007669"/>
    <property type="project" value="InterPro"/>
</dbReference>
<comment type="function">
    <text evidence="2 11">Catalyzes the production of nitric oxide.</text>
</comment>
<dbReference type="InterPro" id="IPR036119">
    <property type="entry name" value="NOS_N_sf"/>
</dbReference>
<dbReference type="EC" id="1.14.14.47" evidence="4 11"/>
<dbReference type="InterPro" id="IPR004030">
    <property type="entry name" value="NOS_N"/>
</dbReference>
<dbReference type="SUPFAM" id="SSF56512">
    <property type="entry name" value="Nitric oxide (NO) synthase oxygenase domain"/>
    <property type="match status" value="1"/>
</dbReference>
<dbReference type="PANTHER" id="PTHR43410">
    <property type="entry name" value="NITRIC OXIDE SYNTHASE OXYGENASE"/>
    <property type="match status" value="1"/>
</dbReference>
<dbReference type="GO" id="GO:0006809">
    <property type="term" value="P:nitric oxide biosynthetic process"/>
    <property type="evidence" value="ECO:0007669"/>
    <property type="project" value="InterPro"/>
</dbReference>
<evidence type="ECO:0000256" key="3">
    <source>
        <dbReference type="ARBA" id="ARBA00005411"/>
    </source>
</evidence>
<keyword evidence="6 11" id="KW-0349">Heme</keyword>
<dbReference type="EMBL" id="QJVJ01000012">
    <property type="protein sequence ID" value="PYI51647.1"/>
    <property type="molecule type" value="Genomic_DNA"/>
</dbReference>
<organism evidence="14 15">
    <name type="scientific">Paenibacillus flagellatus</name>
    <dbReference type="NCBI Taxonomy" id="2211139"/>
    <lineage>
        <taxon>Bacteria</taxon>
        <taxon>Bacillati</taxon>
        <taxon>Bacillota</taxon>
        <taxon>Bacilli</taxon>
        <taxon>Bacillales</taxon>
        <taxon>Paenibacillaceae</taxon>
        <taxon>Paenibacillus</taxon>
    </lineage>
</organism>
<dbReference type="Gene3D" id="3.90.1230.10">
    <property type="entry name" value="Nitric Oxide Synthase, Chain A, domain 3"/>
    <property type="match status" value="1"/>
</dbReference>
<feature type="binding site" description="axial binding residue" evidence="12">
    <location>
        <position position="66"/>
    </location>
    <ligand>
        <name>heme</name>
        <dbReference type="ChEBI" id="CHEBI:30413"/>
    </ligand>
    <ligandPart>
        <name>Fe</name>
        <dbReference type="ChEBI" id="CHEBI:18248"/>
    </ligandPart>
</feature>
<comment type="caution">
    <text evidence="14">The sequence shown here is derived from an EMBL/GenBank/DDBJ whole genome shotgun (WGS) entry which is preliminary data.</text>
</comment>
<dbReference type="PROSITE" id="PS60001">
    <property type="entry name" value="NOS"/>
    <property type="match status" value="1"/>
</dbReference>
<evidence type="ECO:0000256" key="6">
    <source>
        <dbReference type="ARBA" id="ARBA00022617"/>
    </source>
</evidence>
<feature type="domain" description="Nitric oxide synthase (NOS)" evidence="13">
    <location>
        <begin position="65"/>
        <end position="72"/>
    </location>
</feature>
<dbReference type="RefSeq" id="WP_110842768.1">
    <property type="nucleotide sequence ID" value="NZ_QJVJ01000012.1"/>
</dbReference>
<dbReference type="InterPro" id="IPR044940">
    <property type="entry name" value="NOS_dom_2"/>
</dbReference>
<dbReference type="CDD" id="cd00575">
    <property type="entry name" value="NOS_oxygenase"/>
    <property type="match status" value="1"/>
</dbReference>